<keyword evidence="4" id="KW-0963">Cytoplasm</keyword>
<keyword evidence="14" id="KW-1185">Reference proteome</keyword>
<dbReference type="InterPro" id="IPR044974">
    <property type="entry name" value="Disease_R_plants"/>
</dbReference>
<dbReference type="EMBL" id="BMAC01001109">
    <property type="protein sequence ID" value="GFQ05691.1"/>
    <property type="molecule type" value="Genomic_DNA"/>
</dbReference>
<dbReference type="Pfam" id="PF23559">
    <property type="entry name" value="WHD_DRP"/>
    <property type="match status" value="1"/>
</dbReference>
<dbReference type="Pfam" id="PF00931">
    <property type="entry name" value="NB-ARC"/>
    <property type="match status" value="1"/>
</dbReference>
<dbReference type="PANTHER" id="PTHR23155">
    <property type="entry name" value="DISEASE RESISTANCE PROTEIN RP"/>
    <property type="match status" value="1"/>
</dbReference>
<keyword evidence="7" id="KW-0677">Repeat</keyword>
<gene>
    <name evidence="13" type="ORF">PHJA_002713200</name>
</gene>
<dbReference type="SUPFAM" id="SSF52058">
    <property type="entry name" value="L domain-like"/>
    <property type="match status" value="1"/>
</dbReference>
<dbReference type="OrthoDB" id="5086500at2759"/>
<proteinExistence type="inferred from homology"/>
<evidence type="ECO:0000256" key="7">
    <source>
        <dbReference type="ARBA" id="ARBA00022737"/>
    </source>
</evidence>
<dbReference type="SUPFAM" id="SSF52540">
    <property type="entry name" value="P-loop containing nucleoside triphosphate hydrolases"/>
    <property type="match status" value="1"/>
</dbReference>
<dbReference type="Gene3D" id="1.10.8.430">
    <property type="entry name" value="Helical domain of apoptotic protease-activating factors"/>
    <property type="match status" value="1"/>
</dbReference>
<dbReference type="InterPro" id="IPR002182">
    <property type="entry name" value="NB-ARC"/>
</dbReference>
<evidence type="ECO:0000256" key="5">
    <source>
        <dbReference type="ARBA" id="ARBA00022614"/>
    </source>
</evidence>
<comment type="function">
    <text evidence="1">Confers resistance to late blight (Phytophthora infestans) races carrying the avirulence gene Avr1. Resistance proteins guard the plant against pathogens that contain an appropriate avirulence protein via an indirect interaction with this avirulence protein. That triggers a defense system including the hypersensitive response, which restricts the pathogen growth.</text>
</comment>
<feature type="domain" description="NB-ARC" evidence="11">
    <location>
        <begin position="74"/>
        <end position="237"/>
    </location>
</feature>
<evidence type="ECO:0000256" key="2">
    <source>
        <dbReference type="ARBA" id="ARBA00004496"/>
    </source>
</evidence>
<evidence type="ECO:0000313" key="14">
    <source>
        <dbReference type="Proteomes" id="UP000653305"/>
    </source>
</evidence>
<dbReference type="GO" id="GO:0051607">
    <property type="term" value="P:defense response to virus"/>
    <property type="evidence" value="ECO:0007669"/>
    <property type="project" value="UniProtKB-ARBA"/>
</dbReference>
<evidence type="ECO:0000259" key="11">
    <source>
        <dbReference type="Pfam" id="PF00931"/>
    </source>
</evidence>
<dbReference type="GO" id="GO:0009626">
    <property type="term" value="P:plant-type hypersensitive response"/>
    <property type="evidence" value="ECO:0007669"/>
    <property type="project" value="UniProtKB-KW"/>
</dbReference>
<keyword evidence="6" id="KW-0381">Hypersensitive response</keyword>
<dbReference type="FunFam" id="3.40.50.300:FF:001091">
    <property type="entry name" value="Probable disease resistance protein At1g61300"/>
    <property type="match status" value="1"/>
</dbReference>
<evidence type="ECO:0000256" key="1">
    <source>
        <dbReference type="ARBA" id="ARBA00002074"/>
    </source>
</evidence>
<reference evidence="13" key="1">
    <citation type="submission" date="2020-07" db="EMBL/GenBank/DDBJ databases">
        <title>Ethylene signaling mediates host invasion by parasitic plants.</title>
        <authorList>
            <person name="Yoshida S."/>
        </authorList>
    </citation>
    <scope>NUCLEOTIDE SEQUENCE</scope>
    <source>
        <strain evidence="13">Okayama</strain>
    </source>
</reference>
<dbReference type="FunFam" id="1.10.10.10:FF:000322">
    <property type="entry name" value="Probable disease resistance protein At1g63360"/>
    <property type="match status" value="1"/>
</dbReference>
<dbReference type="Gene3D" id="3.80.10.10">
    <property type="entry name" value="Ribonuclease Inhibitor"/>
    <property type="match status" value="1"/>
</dbReference>
<dbReference type="InterPro" id="IPR027417">
    <property type="entry name" value="P-loop_NTPase"/>
</dbReference>
<dbReference type="GO" id="GO:0005524">
    <property type="term" value="F:ATP binding"/>
    <property type="evidence" value="ECO:0007669"/>
    <property type="project" value="UniProtKB-KW"/>
</dbReference>
<comment type="caution">
    <text evidence="13">The sequence shown here is derived from an EMBL/GenBank/DDBJ whole genome shotgun (WGS) entry which is preliminary data.</text>
</comment>
<evidence type="ECO:0000256" key="4">
    <source>
        <dbReference type="ARBA" id="ARBA00022490"/>
    </source>
</evidence>
<comment type="similarity">
    <text evidence="3">Belongs to the disease resistance NB-LRR family.</text>
</comment>
<feature type="domain" description="Disease resistance protein winged helix" evidence="12">
    <location>
        <begin position="326"/>
        <end position="397"/>
    </location>
</feature>
<evidence type="ECO:0000256" key="3">
    <source>
        <dbReference type="ARBA" id="ARBA00008894"/>
    </source>
</evidence>
<dbReference type="InterPro" id="IPR036388">
    <property type="entry name" value="WH-like_DNA-bd_sf"/>
</dbReference>
<dbReference type="PRINTS" id="PR00364">
    <property type="entry name" value="DISEASERSIST"/>
</dbReference>
<dbReference type="InterPro" id="IPR032675">
    <property type="entry name" value="LRR_dom_sf"/>
</dbReference>
<dbReference type="Gene3D" id="1.10.10.10">
    <property type="entry name" value="Winged helix-like DNA-binding domain superfamily/Winged helix DNA-binding domain"/>
    <property type="match status" value="1"/>
</dbReference>
<comment type="subcellular location">
    <subcellularLocation>
        <location evidence="2">Cytoplasm</location>
    </subcellularLocation>
</comment>
<keyword evidence="5" id="KW-0433">Leucine-rich repeat</keyword>
<dbReference type="GO" id="GO:0005737">
    <property type="term" value="C:cytoplasm"/>
    <property type="evidence" value="ECO:0007669"/>
    <property type="project" value="UniProtKB-SubCell"/>
</dbReference>
<evidence type="ECO:0000256" key="6">
    <source>
        <dbReference type="ARBA" id="ARBA00022667"/>
    </source>
</evidence>
<name>A0A830D0J1_9LAMI</name>
<keyword evidence="10" id="KW-0067">ATP-binding</keyword>
<evidence type="ECO:0000256" key="8">
    <source>
        <dbReference type="ARBA" id="ARBA00022741"/>
    </source>
</evidence>
<keyword evidence="9" id="KW-0611">Plant defense</keyword>
<evidence type="ECO:0000313" key="13">
    <source>
        <dbReference type="EMBL" id="GFQ05691.1"/>
    </source>
</evidence>
<dbReference type="InterPro" id="IPR042197">
    <property type="entry name" value="Apaf_helical"/>
</dbReference>
<organism evidence="13 14">
    <name type="scientific">Phtheirospermum japonicum</name>
    <dbReference type="NCBI Taxonomy" id="374723"/>
    <lineage>
        <taxon>Eukaryota</taxon>
        <taxon>Viridiplantae</taxon>
        <taxon>Streptophyta</taxon>
        <taxon>Embryophyta</taxon>
        <taxon>Tracheophyta</taxon>
        <taxon>Spermatophyta</taxon>
        <taxon>Magnoliopsida</taxon>
        <taxon>eudicotyledons</taxon>
        <taxon>Gunneridae</taxon>
        <taxon>Pentapetalae</taxon>
        <taxon>asterids</taxon>
        <taxon>lamiids</taxon>
        <taxon>Lamiales</taxon>
        <taxon>Orobanchaceae</taxon>
        <taxon>Orobanchaceae incertae sedis</taxon>
        <taxon>Phtheirospermum</taxon>
    </lineage>
</organism>
<protein>
    <submittedName>
        <fullName evidence="13">Putative late blight resistance protein homolog r1b-14</fullName>
    </submittedName>
</protein>
<dbReference type="PANTHER" id="PTHR23155:SF1152">
    <property type="entry name" value="AAA+ ATPASE DOMAIN-CONTAINING PROTEIN"/>
    <property type="match status" value="1"/>
</dbReference>
<sequence length="627" mass="72256">MESYRNRSESKSFRDVSLTFSFFQEIVQIKPKINSLTKRLKAEENEYNRGGQQPSSSLGGTMKMVGLDDELKKMKNRVFWDLNYRLSIFPIVGMAGIGKTTLAKGVCYHPAVFDLFKLRLFLTVGPQYEIKQLLLHALHQLGLGIDEMSGKMEAELGVNLHRRLSGRRYLIVLDDIWNTQVWDELKRIFPDDRNGSRIIMTTRLLDVARCARTYTRVPFLNDDESWNLLRKTVFTSDQESSLCDSQLEKIGRKIAKSCEGLPLAIIEVGKILRETERKVESWKEISEREDPIVITIDDGTTISNTLSLSYKMLPQHLKSCFLYMGVFPKHCEIRTSKLIKLWVSEGFIEKASLSRKSLERIAEEYLDDLVSRNLVLVCKKSSRGRRITTYRIHFVFRNICISAARNEKLFHVIKKYADTFPQAFDRPRGLCFHSNSLLGFKQVHSNLLESDPTARSLLCFGPQHQHPLRVCLHFPSLRVLDAVTIRFYKFPHQVVELDGEIPPSISGLYNLEVLIIRRHHQSLKSSDAPSYLPMEIWKLRKLRHLQCMGYDLPDPSKEYGFDGFVTLENLSTLSGVSANSCNQRVLKRFPNLMKLVIQVEPPNDMIEISNLFHDIWLLKRLGHSNAS</sequence>
<dbReference type="AlphaFoldDB" id="A0A830D0J1"/>
<dbReference type="InterPro" id="IPR058922">
    <property type="entry name" value="WHD_DRP"/>
</dbReference>
<dbReference type="Proteomes" id="UP000653305">
    <property type="component" value="Unassembled WGS sequence"/>
</dbReference>
<evidence type="ECO:0000256" key="9">
    <source>
        <dbReference type="ARBA" id="ARBA00022821"/>
    </source>
</evidence>
<accession>A0A830D0J1</accession>
<dbReference type="Gene3D" id="3.40.50.300">
    <property type="entry name" value="P-loop containing nucleotide triphosphate hydrolases"/>
    <property type="match status" value="1"/>
</dbReference>
<evidence type="ECO:0000259" key="12">
    <source>
        <dbReference type="Pfam" id="PF23559"/>
    </source>
</evidence>
<dbReference type="GO" id="GO:0043531">
    <property type="term" value="F:ADP binding"/>
    <property type="evidence" value="ECO:0007669"/>
    <property type="project" value="InterPro"/>
</dbReference>
<evidence type="ECO:0000256" key="10">
    <source>
        <dbReference type="ARBA" id="ARBA00022840"/>
    </source>
</evidence>
<keyword evidence="8" id="KW-0547">Nucleotide-binding</keyword>